<dbReference type="InterPro" id="IPR001482">
    <property type="entry name" value="T2SS/T4SS_dom"/>
</dbReference>
<comment type="caution">
    <text evidence="4">The sequence shown here is derived from an EMBL/GenBank/DDBJ whole genome shotgun (WGS) entry which is preliminary data.</text>
</comment>
<dbReference type="EMBL" id="BARV01005004">
    <property type="protein sequence ID" value="GAI09942.1"/>
    <property type="molecule type" value="Genomic_DNA"/>
</dbReference>
<dbReference type="InterPro" id="IPR027417">
    <property type="entry name" value="P-loop_NTPase"/>
</dbReference>
<evidence type="ECO:0000256" key="2">
    <source>
        <dbReference type="ARBA" id="ARBA00022840"/>
    </source>
</evidence>
<dbReference type="AlphaFoldDB" id="X1KS75"/>
<evidence type="ECO:0000313" key="4">
    <source>
        <dbReference type="EMBL" id="GAI09942.1"/>
    </source>
</evidence>
<dbReference type="PANTHER" id="PTHR30258">
    <property type="entry name" value="TYPE II SECRETION SYSTEM PROTEIN GSPE-RELATED"/>
    <property type="match status" value="1"/>
</dbReference>
<dbReference type="PANTHER" id="PTHR30258:SF1">
    <property type="entry name" value="PROTEIN TRANSPORT PROTEIN HOFB HOMOLOG"/>
    <property type="match status" value="1"/>
</dbReference>
<feature type="non-terminal residue" evidence="4">
    <location>
        <position position="1"/>
    </location>
</feature>
<protein>
    <recommendedName>
        <fullName evidence="3">Bacterial type II secretion system protein E domain-containing protein</fullName>
    </recommendedName>
</protein>
<reference evidence="4" key="1">
    <citation type="journal article" date="2014" name="Front. Microbiol.">
        <title>High frequency of phylogenetically diverse reductive dehalogenase-homologous genes in deep subseafloor sedimentary metagenomes.</title>
        <authorList>
            <person name="Kawai M."/>
            <person name="Futagami T."/>
            <person name="Toyoda A."/>
            <person name="Takaki Y."/>
            <person name="Nishi S."/>
            <person name="Hori S."/>
            <person name="Arai W."/>
            <person name="Tsubouchi T."/>
            <person name="Morono Y."/>
            <person name="Uchiyama I."/>
            <person name="Ito T."/>
            <person name="Fujiyama A."/>
            <person name="Inagaki F."/>
            <person name="Takami H."/>
        </authorList>
    </citation>
    <scope>NUCLEOTIDE SEQUENCE</scope>
    <source>
        <strain evidence="4">Expedition CK06-06</strain>
    </source>
</reference>
<evidence type="ECO:0000259" key="3">
    <source>
        <dbReference type="Pfam" id="PF00437"/>
    </source>
</evidence>
<dbReference type="GO" id="GO:0005524">
    <property type="term" value="F:ATP binding"/>
    <property type="evidence" value="ECO:0007669"/>
    <property type="project" value="UniProtKB-KW"/>
</dbReference>
<name>X1KS75_9ZZZZ</name>
<keyword evidence="1" id="KW-0547">Nucleotide-binding</keyword>
<dbReference type="Pfam" id="PF00437">
    <property type="entry name" value="T2SSE"/>
    <property type="match status" value="1"/>
</dbReference>
<feature type="domain" description="Bacterial type II secretion system protein E" evidence="3">
    <location>
        <begin position="6"/>
        <end position="80"/>
    </location>
</feature>
<dbReference type="Gene3D" id="3.40.50.300">
    <property type="entry name" value="P-loop containing nucleotide triphosphate hydrolases"/>
    <property type="match status" value="1"/>
</dbReference>
<dbReference type="GO" id="GO:0016887">
    <property type="term" value="F:ATP hydrolysis activity"/>
    <property type="evidence" value="ECO:0007669"/>
    <property type="project" value="TreeGrafter"/>
</dbReference>
<organism evidence="4">
    <name type="scientific">marine sediment metagenome</name>
    <dbReference type="NCBI Taxonomy" id="412755"/>
    <lineage>
        <taxon>unclassified sequences</taxon>
        <taxon>metagenomes</taxon>
        <taxon>ecological metagenomes</taxon>
    </lineage>
</organism>
<dbReference type="SUPFAM" id="SSF52540">
    <property type="entry name" value="P-loop containing nucleoside triphosphate hydrolases"/>
    <property type="match status" value="1"/>
</dbReference>
<gene>
    <name evidence="4" type="ORF">S06H3_10685</name>
</gene>
<proteinExistence type="predicted"/>
<evidence type="ECO:0000256" key="1">
    <source>
        <dbReference type="ARBA" id="ARBA00022741"/>
    </source>
</evidence>
<dbReference type="GO" id="GO:0005886">
    <property type="term" value="C:plasma membrane"/>
    <property type="evidence" value="ECO:0007669"/>
    <property type="project" value="TreeGrafter"/>
</dbReference>
<sequence>PELKIPKAVGCKECNSTGYRGRIAIFEAFLIDDELEKFILTSPSVAALREKAIEKGMITIYQDGIIKVLEGITTIEEVERITGEQ</sequence>
<keyword evidence="2" id="KW-0067">ATP-binding</keyword>
<accession>X1KS75</accession>